<organism evidence="2 3">
    <name type="scientific">Candidatus Nitrosocosmicus arcticus</name>
    <dbReference type="NCBI Taxonomy" id="2035267"/>
    <lineage>
        <taxon>Archaea</taxon>
        <taxon>Nitrososphaerota</taxon>
        <taxon>Nitrososphaeria</taxon>
        <taxon>Nitrososphaerales</taxon>
        <taxon>Nitrososphaeraceae</taxon>
        <taxon>Candidatus Nitrosocosmicus</taxon>
    </lineage>
</organism>
<sequence>MIIFFSKSEYKIFIILSLVIVLFATTTVEISPPIVDFIQQKPYLIKAYAQMTSEPVPTPTNSLHPAHDNNSLTTRKQNGPMSVLASGHFANNQMENGIVTWIQGGLWNLEIKDSSGKDMKYPNKSATFSANFTMIKPDGSLSHNHLINNFTSNNVIFAGNDIVVTGVSSIHSDNATEYAQVPITIHLMGKKVLGLMIDVNKTGGHFSSSNEMFGTLISGIGLDGSNTNNTTNPNPKDNFTNSNHFHTEVK</sequence>
<feature type="compositionally biased region" description="Low complexity" evidence="1">
    <location>
        <begin position="226"/>
        <end position="241"/>
    </location>
</feature>
<accession>A0A557SWI5</accession>
<dbReference type="EMBL" id="VOAH01000005">
    <property type="protein sequence ID" value="TVP40941.1"/>
    <property type="molecule type" value="Genomic_DNA"/>
</dbReference>
<feature type="region of interest" description="Disordered" evidence="1">
    <location>
        <begin position="56"/>
        <end position="77"/>
    </location>
</feature>
<keyword evidence="3" id="KW-1185">Reference proteome</keyword>
<evidence type="ECO:0000256" key="1">
    <source>
        <dbReference type="SAM" id="MobiDB-lite"/>
    </source>
</evidence>
<name>A0A557SWI5_9ARCH</name>
<protein>
    <submittedName>
        <fullName evidence="2">Uncharacterized protein</fullName>
    </submittedName>
</protein>
<evidence type="ECO:0000313" key="3">
    <source>
        <dbReference type="Proteomes" id="UP000315289"/>
    </source>
</evidence>
<comment type="caution">
    <text evidence="2">The sequence shown here is derived from an EMBL/GenBank/DDBJ whole genome shotgun (WGS) entry which is preliminary data.</text>
</comment>
<gene>
    <name evidence="2" type="ORF">NARC_50122</name>
</gene>
<reference evidence="2 3" key="1">
    <citation type="journal article" date="2019" name="Front. Microbiol.">
        <title>Ammonia Oxidation by the Arctic Terrestrial Thaumarchaeote Candidatus Nitrosocosmicus arcticus Is Stimulated by Increasing Temperatures.</title>
        <authorList>
            <person name="Alves R.J.E."/>
            <person name="Kerou M."/>
            <person name="Zappe A."/>
            <person name="Bittner R."/>
            <person name="Abby S.S."/>
            <person name="Schmidt H.A."/>
            <person name="Pfeifer K."/>
            <person name="Schleper C."/>
        </authorList>
    </citation>
    <scope>NUCLEOTIDE SEQUENCE [LARGE SCALE GENOMIC DNA]</scope>
    <source>
        <strain evidence="2 3">Kfb</strain>
    </source>
</reference>
<dbReference type="AlphaFoldDB" id="A0A557SWI5"/>
<feature type="region of interest" description="Disordered" evidence="1">
    <location>
        <begin position="226"/>
        <end position="250"/>
    </location>
</feature>
<evidence type="ECO:0000313" key="2">
    <source>
        <dbReference type="EMBL" id="TVP40941.1"/>
    </source>
</evidence>
<proteinExistence type="predicted"/>
<dbReference type="Proteomes" id="UP000315289">
    <property type="component" value="Unassembled WGS sequence"/>
</dbReference>